<feature type="compositionally biased region" description="Polar residues" evidence="1">
    <location>
        <begin position="16"/>
        <end position="34"/>
    </location>
</feature>
<feature type="non-terminal residue" evidence="2">
    <location>
        <position position="80"/>
    </location>
</feature>
<gene>
    <name evidence="2" type="ORF">SMN809_LOCUS80263</name>
</gene>
<dbReference type="Proteomes" id="UP000676336">
    <property type="component" value="Unassembled WGS sequence"/>
</dbReference>
<comment type="caution">
    <text evidence="2">The sequence shown here is derived from an EMBL/GenBank/DDBJ whole genome shotgun (WGS) entry which is preliminary data.</text>
</comment>
<feature type="compositionally biased region" description="Basic and acidic residues" evidence="1">
    <location>
        <begin position="39"/>
        <end position="50"/>
    </location>
</feature>
<evidence type="ECO:0000313" key="2">
    <source>
        <dbReference type="EMBL" id="CAF5216963.1"/>
    </source>
</evidence>
<dbReference type="EMBL" id="CAJOBI010344812">
    <property type="protein sequence ID" value="CAF5216963.1"/>
    <property type="molecule type" value="Genomic_DNA"/>
</dbReference>
<accession>A0A8S3JI91</accession>
<feature type="region of interest" description="Disordered" evidence="1">
    <location>
        <begin position="1"/>
        <end position="80"/>
    </location>
</feature>
<name>A0A8S3JI91_9BILA</name>
<proteinExistence type="predicted"/>
<protein>
    <submittedName>
        <fullName evidence="2">Uncharacterized protein</fullName>
    </submittedName>
</protein>
<dbReference type="AlphaFoldDB" id="A0A8S3JI91"/>
<evidence type="ECO:0000256" key="1">
    <source>
        <dbReference type="SAM" id="MobiDB-lite"/>
    </source>
</evidence>
<sequence>MRKKSTTISPLKRPSTRSISINKTPSQSDKYTFQSDDEDHIKKPVFDRKTNTPLPIKRSRGRPPKTPRLEENNPTRTSIS</sequence>
<evidence type="ECO:0000313" key="3">
    <source>
        <dbReference type="Proteomes" id="UP000676336"/>
    </source>
</evidence>
<organism evidence="2 3">
    <name type="scientific">Rotaria magnacalcarata</name>
    <dbReference type="NCBI Taxonomy" id="392030"/>
    <lineage>
        <taxon>Eukaryota</taxon>
        <taxon>Metazoa</taxon>
        <taxon>Spiralia</taxon>
        <taxon>Gnathifera</taxon>
        <taxon>Rotifera</taxon>
        <taxon>Eurotatoria</taxon>
        <taxon>Bdelloidea</taxon>
        <taxon>Philodinida</taxon>
        <taxon>Philodinidae</taxon>
        <taxon>Rotaria</taxon>
    </lineage>
</organism>
<reference evidence="2" key="1">
    <citation type="submission" date="2021-02" db="EMBL/GenBank/DDBJ databases">
        <authorList>
            <person name="Nowell W R."/>
        </authorList>
    </citation>
    <scope>NUCLEOTIDE SEQUENCE</scope>
</reference>